<evidence type="ECO:0000313" key="1">
    <source>
        <dbReference type="EMBL" id="TBX69610.1"/>
    </source>
</evidence>
<accession>A0A4Q9Z0A9</accession>
<organism evidence="1 2">
    <name type="scientific">Flavobacterium silvisoli</name>
    <dbReference type="NCBI Taxonomy" id="2529433"/>
    <lineage>
        <taxon>Bacteria</taxon>
        <taxon>Pseudomonadati</taxon>
        <taxon>Bacteroidota</taxon>
        <taxon>Flavobacteriia</taxon>
        <taxon>Flavobacteriales</taxon>
        <taxon>Flavobacteriaceae</taxon>
        <taxon>Flavobacterium</taxon>
    </lineage>
</organism>
<dbReference type="RefSeq" id="WP_131475880.1">
    <property type="nucleotide sequence ID" value="NZ_SJPE01000006.1"/>
</dbReference>
<proteinExistence type="predicted"/>
<comment type="caution">
    <text evidence="1">The sequence shown here is derived from an EMBL/GenBank/DDBJ whole genome shotgun (WGS) entry which is preliminary data.</text>
</comment>
<evidence type="ECO:0000313" key="2">
    <source>
        <dbReference type="Proteomes" id="UP000293300"/>
    </source>
</evidence>
<evidence type="ECO:0008006" key="3">
    <source>
        <dbReference type="Google" id="ProtNLM"/>
    </source>
</evidence>
<sequence length="101" mass="11663">MKLVIINAIQEFDPIIKQLLKQAQVHTFSYRSVIGYRDNSDDALESNWFASEMHETESVLFYAFVPSERVDSLFELVHSFNQSQTTISKIHIAVLNIEKSN</sequence>
<gene>
    <name evidence="1" type="ORF">EZL74_06955</name>
</gene>
<dbReference type="AlphaFoldDB" id="A0A4Q9Z0A9"/>
<name>A0A4Q9Z0A9_9FLAO</name>
<dbReference type="Proteomes" id="UP000293300">
    <property type="component" value="Unassembled WGS sequence"/>
</dbReference>
<keyword evidence="2" id="KW-1185">Reference proteome</keyword>
<protein>
    <recommendedName>
        <fullName evidence="3">DUF3240 domain-containing protein</fullName>
    </recommendedName>
</protein>
<reference evidence="1 2" key="1">
    <citation type="submission" date="2019-02" db="EMBL/GenBank/DDBJ databases">
        <title>Flavobacterium sp. RD-2-33 isolated from forest soil.</title>
        <authorList>
            <person name="Chaudhary D.K."/>
        </authorList>
    </citation>
    <scope>NUCLEOTIDE SEQUENCE [LARGE SCALE GENOMIC DNA]</scope>
    <source>
        <strain evidence="1 2">RD-2-33</strain>
    </source>
</reference>
<dbReference type="InterPro" id="IPR011322">
    <property type="entry name" value="N-reg_PII-like_a/b"/>
</dbReference>
<dbReference type="OrthoDB" id="1524637at2"/>
<dbReference type="SUPFAM" id="SSF54913">
    <property type="entry name" value="GlnB-like"/>
    <property type="match status" value="1"/>
</dbReference>
<dbReference type="EMBL" id="SJPE01000006">
    <property type="protein sequence ID" value="TBX69610.1"/>
    <property type="molecule type" value="Genomic_DNA"/>
</dbReference>